<feature type="compositionally biased region" description="Low complexity" evidence="1">
    <location>
        <begin position="372"/>
        <end position="383"/>
    </location>
</feature>
<feature type="compositionally biased region" description="Acidic residues" evidence="1">
    <location>
        <begin position="520"/>
        <end position="547"/>
    </location>
</feature>
<feature type="compositionally biased region" description="Basic and acidic residues" evidence="1">
    <location>
        <begin position="384"/>
        <end position="405"/>
    </location>
</feature>
<sequence length="639" mass="71125">MDDEPGNYVLTRTAFVSPDLDNLSPDDDELVGELDEGTTITILEVVRLVAAQRVPGRARLEDPAGWITLMNIETGKRWADKLELKSEESQQDSELALKLEESQQESELSLKSEESQQLDEDDEPGNYVLTRTAFVSPDLDNLSPDDDELVGELDEGTTITILEVVRLVDAQRVRARLEDPAGWITLMNIETGKRWADKLELKSEESQQDSELALKPEESQQESELPLKSEESQQESELPLKSEESQQLDEDDEPGNYVLTRTAFVSPDLDNLSPDDDELVGELDEGTTITILEVVRLVAAQRVRARLEDPAGWITLMNIETGKRWADKLELKSEESQQDSELALKSEASQLSRQLSEGLISGLSRDEVQLPEGSSRRSSQSGASEREAPPEEAKLRVAFSKRSDSEASGTGASSQEEARDPSGSEDEAPSQEESVSEAPAGRLGEYVLIRTAFVSPDLMNLSPDDEDLVDELEADTVIQVIEVVDLVEEKRVRARLAEPAGWITLVNTETGARWARRPEEADEQDESDEEDDDPEEEESEDENEEDSPGLYMLTRTAFVSPDLHNMSPSDDELVDELVAGTQIRIAEIVDLEDKERVRARLVEPAGWITLLNTASRRRWAKKLEVFVKPGEYVLLGPAA</sequence>
<feature type="region of interest" description="Disordered" evidence="1">
    <location>
        <begin position="362"/>
        <end position="439"/>
    </location>
</feature>
<feature type="compositionally biased region" description="Polar residues" evidence="1">
    <location>
        <begin position="406"/>
        <end position="415"/>
    </location>
</feature>
<feature type="non-terminal residue" evidence="2">
    <location>
        <position position="1"/>
    </location>
</feature>
<dbReference type="AlphaFoldDB" id="A0A813LZ17"/>
<evidence type="ECO:0000313" key="3">
    <source>
        <dbReference type="Proteomes" id="UP000626109"/>
    </source>
</evidence>
<organism evidence="2 3">
    <name type="scientific">Polarella glacialis</name>
    <name type="common">Dinoflagellate</name>
    <dbReference type="NCBI Taxonomy" id="89957"/>
    <lineage>
        <taxon>Eukaryota</taxon>
        <taxon>Sar</taxon>
        <taxon>Alveolata</taxon>
        <taxon>Dinophyceae</taxon>
        <taxon>Suessiales</taxon>
        <taxon>Suessiaceae</taxon>
        <taxon>Polarella</taxon>
    </lineage>
</organism>
<comment type="caution">
    <text evidence="2">The sequence shown here is derived from an EMBL/GenBank/DDBJ whole genome shotgun (WGS) entry which is preliminary data.</text>
</comment>
<feature type="region of interest" description="Disordered" evidence="1">
    <location>
        <begin position="102"/>
        <end position="124"/>
    </location>
</feature>
<feature type="region of interest" description="Disordered" evidence="1">
    <location>
        <begin position="513"/>
        <end position="551"/>
    </location>
</feature>
<name>A0A813LZ17_POLGL</name>
<dbReference type="EMBL" id="CAJNNW010037446">
    <property type="protein sequence ID" value="CAE8741846.1"/>
    <property type="molecule type" value="Genomic_DNA"/>
</dbReference>
<proteinExistence type="predicted"/>
<accession>A0A813LZ17</accession>
<reference evidence="2" key="1">
    <citation type="submission" date="2021-02" db="EMBL/GenBank/DDBJ databases">
        <authorList>
            <person name="Dougan E. K."/>
            <person name="Rhodes N."/>
            <person name="Thang M."/>
            <person name="Chan C."/>
        </authorList>
    </citation>
    <scope>NUCLEOTIDE SEQUENCE</scope>
</reference>
<feature type="region of interest" description="Disordered" evidence="1">
    <location>
        <begin position="202"/>
        <end position="254"/>
    </location>
</feature>
<evidence type="ECO:0000256" key="1">
    <source>
        <dbReference type="SAM" id="MobiDB-lite"/>
    </source>
</evidence>
<evidence type="ECO:0000313" key="2">
    <source>
        <dbReference type="EMBL" id="CAE8741846.1"/>
    </source>
</evidence>
<dbReference type="Proteomes" id="UP000626109">
    <property type="component" value="Unassembled WGS sequence"/>
</dbReference>
<protein>
    <submittedName>
        <fullName evidence="2">Uncharacterized protein</fullName>
    </submittedName>
</protein>
<gene>
    <name evidence="2" type="ORF">PGLA2088_LOCUS50693</name>
</gene>